<proteinExistence type="predicted"/>
<organism evidence="1">
    <name type="scientific">bioreactor metagenome</name>
    <dbReference type="NCBI Taxonomy" id="1076179"/>
    <lineage>
        <taxon>unclassified sequences</taxon>
        <taxon>metagenomes</taxon>
        <taxon>ecological metagenomes</taxon>
    </lineage>
</organism>
<dbReference type="EMBL" id="VSSQ01115090">
    <property type="protein sequence ID" value="MPN50687.1"/>
    <property type="molecule type" value="Genomic_DNA"/>
</dbReference>
<sequence length="129" mass="14874">MKKGLQHENFASTANKEFFNLYKSYENKLRSYGVAYVGLRELLGYLSEGTTEIEKDACILEEKDIDKTILQQCMNDEFVDLTKKKLISEVELRNIYKNGINKVLVSKKSIVTPLAMDYARVTKVQIIKK</sequence>
<accession>A0A645IHC4</accession>
<protein>
    <submittedName>
        <fullName evidence="1">Uncharacterized protein</fullName>
    </submittedName>
</protein>
<evidence type="ECO:0000313" key="1">
    <source>
        <dbReference type="EMBL" id="MPN50687.1"/>
    </source>
</evidence>
<dbReference type="PIRSF" id="PIRSF034981">
    <property type="entry name" value="Eut_put"/>
    <property type="match status" value="1"/>
</dbReference>
<reference evidence="1" key="1">
    <citation type="submission" date="2019-08" db="EMBL/GenBank/DDBJ databases">
        <authorList>
            <person name="Kucharzyk K."/>
            <person name="Murdoch R.W."/>
            <person name="Higgins S."/>
            <person name="Loffler F."/>
        </authorList>
    </citation>
    <scope>NUCLEOTIDE SEQUENCE</scope>
</reference>
<comment type="caution">
    <text evidence="1">The sequence shown here is derived from an EMBL/GenBank/DDBJ whole genome shotgun (WGS) entry which is preliminary data.</text>
</comment>
<name>A0A645IHC4_9ZZZZ</name>
<dbReference type="AlphaFoldDB" id="A0A645IHC4"/>
<gene>
    <name evidence="1" type="ORF">SDC9_198319</name>
</gene>
<dbReference type="InterPro" id="IPR013372">
    <property type="entry name" value="Eut_put"/>
</dbReference>